<reference evidence="3 4" key="1">
    <citation type="journal article" date="2014" name="Science">
        <title>Plant genetics. Early allopolyploid evolution in the post-Neolithic Brassica napus oilseed genome.</title>
        <authorList>
            <person name="Chalhoub B."/>
            <person name="Denoeud F."/>
            <person name="Liu S."/>
            <person name="Parkin I.A."/>
            <person name="Tang H."/>
            <person name="Wang X."/>
            <person name="Chiquet J."/>
            <person name="Belcram H."/>
            <person name="Tong C."/>
            <person name="Samans B."/>
            <person name="Correa M."/>
            <person name="Da Silva C."/>
            <person name="Just J."/>
            <person name="Falentin C."/>
            <person name="Koh C.S."/>
            <person name="Le Clainche I."/>
            <person name="Bernard M."/>
            <person name="Bento P."/>
            <person name="Noel B."/>
            <person name="Labadie K."/>
            <person name="Alberti A."/>
            <person name="Charles M."/>
            <person name="Arnaud D."/>
            <person name="Guo H."/>
            <person name="Daviaud C."/>
            <person name="Alamery S."/>
            <person name="Jabbari K."/>
            <person name="Zhao M."/>
            <person name="Edger P.P."/>
            <person name="Chelaifa H."/>
            <person name="Tack D."/>
            <person name="Lassalle G."/>
            <person name="Mestiri I."/>
            <person name="Schnel N."/>
            <person name="Le Paslier M.C."/>
            <person name="Fan G."/>
            <person name="Renault V."/>
            <person name="Bayer P.E."/>
            <person name="Golicz A.A."/>
            <person name="Manoli S."/>
            <person name="Lee T.H."/>
            <person name="Thi V.H."/>
            <person name="Chalabi S."/>
            <person name="Hu Q."/>
            <person name="Fan C."/>
            <person name="Tollenaere R."/>
            <person name="Lu Y."/>
            <person name="Battail C."/>
            <person name="Shen J."/>
            <person name="Sidebottom C.H."/>
            <person name="Wang X."/>
            <person name="Canaguier A."/>
            <person name="Chauveau A."/>
            <person name="Berard A."/>
            <person name="Deniot G."/>
            <person name="Guan M."/>
            <person name="Liu Z."/>
            <person name="Sun F."/>
            <person name="Lim Y.P."/>
            <person name="Lyons E."/>
            <person name="Town C.D."/>
            <person name="Bancroft I."/>
            <person name="Wang X."/>
            <person name="Meng J."/>
            <person name="Ma J."/>
            <person name="Pires J.C."/>
            <person name="King G.J."/>
            <person name="Brunel D."/>
            <person name="Delourme R."/>
            <person name="Renard M."/>
            <person name="Aury J.M."/>
            <person name="Adams K.L."/>
            <person name="Batley J."/>
            <person name="Snowdon R.J."/>
            <person name="Tost J."/>
            <person name="Edwards D."/>
            <person name="Zhou Y."/>
            <person name="Hua W."/>
            <person name="Sharpe A.G."/>
            <person name="Paterson A.H."/>
            <person name="Guan C."/>
            <person name="Wincker P."/>
        </authorList>
    </citation>
    <scope>NUCLEOTIDE SEQUENCE [LARGE SCALE GENOMIC DNA]</scope>
    <source>
        <strain evidence="4">cv. Darmor-bzh</strain>
    </source>
</reference>
<protein>
    <submittedName>
        <fullName evidence="2">(rape) hypothetical protein</fullName>
    </submittedName>
    <submittedName>
        <fullName evidence="3">BnaC05g26080D protein</fullName>
    </submittedName>
</protein>
<dbReference type="Proteomes" id="UP001295469">
    <property type="component" value="Chromosome C05"/>
</dbReference>
<accession>A0A078G636</accession>
<feature type="transmembrane region" description="Helical" evidence="1">
    <location>
        <begin position="53"/>
        <end position="74"/>
    </location>
</feature>
<dbReference type="AlphaFoldDB" id="A0A078G636"/>
<dbReference type="Proteomes" id="UP000028999">
    <property type="component" value="Unassembled WGS sequence"/>
</dbReference>
<reference evidence="3" key="2">
    <citation type="submission" date="2014-06" db="EMBL/GenBank/DDBJ databases">
        <authorList>
            <person name="Genoscope - CEA"/>
        </authorList>
    </citation>
    <scope>NUCLEOTIDE SEQUENCE</scope>
</reference>
<evidence type="ECO:0000256" key="1">
    <source>
        <dbReference type="SAM" id="Phobius"/>
    </source>
</evidence>
<feature type="transmembrane region" description="Helical" evidence="1">
    <location>
        <begin position="21"/>
        <end position="41"/>
    </location>
</feature>
<keyword evidence="4" id="KW-1185">Reference proteome</keyword>
<dbReference type="STRING" id="3708.A0A078G636"/>
<reference evidence="2" key="3">
    <citation type="submission" date="2021-01" db="EMBL/GenBank/DDBJ databases">
        <authorList>
            <consortium name="Genoscope - CEA"/>
            <person name="William W."/>
        </authorList>
    </citation>
    <scope>NUCLEOTIDE SEQUENCE</scope>
</reference>
<dbReference type="Gramene" id="CDY20884">
    <property type="protein sequence ID" value="CDY20884"/>
    <property type="gene ID" value="GSBRNA2T00013212001"/>
</dbReference>
<organism evidence="3 4">
    <name type="scientific">Brassica napus</name>
    <name type="common">Rape</name>
    <dbReference type="NCBI Taxonomy" id="3708"/>
    <lineage>
        <taxon>Eukaryota</taxon>
        <taxon>Viridiplantae</taxon>
        <taxon>Streptophyta</taxon>
        <taxon>Embryophyta</taxon>
        <taxon>Tracheophyta</taxon>
        <taxon>Spermatophyta</taxon>
        <taxon>Magnoliopsida</taxon>
        <taxon>eudicotyledons</taxon>
        <taxon>Gunneridae</taxon>
        <taxon>Pentapetalae</taxon>
        <taxon>rosids</taxon>
        <taxon>malvids</taxon>
        <taxon>Brassicales</taxon>
        <taxon>Brassicaceae</taxon>
        <taxon>Brassiceae</taxon>
        <taxon>Brassica</taxon>
    </lineage>
</organism>
<dbReference type="EMBL" id="HG994369">
    <property type="protein sequence ID" value="CAF1929683.1"/>
    <property type="molecule type" value="Genomic_DNA"/>
</dbReference>
<keyword evidence="1" id="KW-1133">Transmembrane helix</keyword>
<keyword evidence="1" id="KW-0472">Membrane</keyword>
<sequence length="162" mass="18988">MNTTQYTSEFLTIFGKYLGKAYLISLRYTTLVKYYYVYFAIQRFLQEKNMSLINGTNSIALLSVMVGLPFLFITQNSGAHLERRHALYSNKYVLGYQVKLVGLHGEQVNVYTDHGAATNQWKQYTDYKIQPLTWYKVLKKQAVLGQYITRFYTYDLQPLIMI</sequence>
<dbReference type="PaxDb" id="3708-A0A078G636"/>
<gene>
    <name evidence="3" type="primary">BnaC05g26080D</name>
    <name evidence="2" type="ORF">DARMORV10_C05P34700.1</name>
    <name evidence="3" type="ORF">GSBRNA2T00013212001</name>
</gene>
<dbReference type="EMBL" id="LK032113">
    <property type="protein sequence ID" value="CDY20884.1"/>
    <property type="molecule type" value="Genomic_DNA"/>
</dbReference>
<evidence type="ECO:0000313" key="4">
    <source>
        <dbReference type="Proteomes" id="UP000028999"/>
    </source>
</evidence>
<evidence type="ECO:0000313" key="2">
    <source>
        <dbReference type="EMBL" id="CAF1929683.1"/>
    </source>
</evidence>
<name>A0A078G636_BRANA</name>
<keyword evidence="1" id="KW-0812">Transmembrane</keyword>
<proteinExistence type="predicted"/>
<evidence type="ECO:0000313" key="3">
    <source>
        <dbReference type="EMBL" id="CDY20884.1"/>
    </source>
</evidence>